<dbReference type="AlphaFoldDB" id="A0A2J6QUI3"/>
<sequence>MAEQSIKSLFSSAERQRKDIEASWDSNTATYQQNLAAAISTYEDCLKLADRVSLFSPNETLEDLTSGDLQYLLINYRLADLILRISSKDRKSTLQKAREAYERYLTLLDHYEILSTADKKLYNDYTEAPTTFSTISTKDPNARRDAKIANFRQEKELKKKLEFLAQNPAYLQNDDDAIRELQLANIALCTHNTFQSLESLNRELEVLAMAPPTPPTGPEQLERDYRERMGLRGKEEYSERLDSRDALSSITNKGPILSSSGKPLRPFTLLDSRKTLQEGVFRPGHNLPTMTIDEYLEEERARGGIIEGGGEASGLSPEPDEDNLEKADAETVKAREWDEYVEANPKGSGNTLNRG</sequence>
<dbReference type="GO" id="GO:0035303">
    <property type="term" value="P:regulation of dephosphorylation"/>
    <property type="evidence" value="ECO:0007669"/>
    <property type="project" value="TreeGrafter"/>
</dbReference>
<evidence type="ECO:0000313" key="3">
    <source>
        <dbReference type="Proteomes" id="UP000235786"/>
    </source>
</evidence>
<keyword evidence="3" id="KW-1185">Reference proteome</keyword>
<dbReference type="OrthoDB" id="10261753at2759"/>
<dbReference type="PANTHER" id="PTHR10933:SF9">
    <property type="entry name" value="IMMUNOGLOBULIN-BINDING PROTEIN 1"/>
    <property type="match status" value="1"/>
</dbReference>
<feature type="region of interest" description="Disordered" evidence="1">
    <location>
        <begin position="307"/>
        <end position="355"/>
    </location>
</feature>
<name>A0A2J6QUI3_HYAVF</name>
<organism evidence="2 3">
    <name type="scientific">Hyaloscypha variabilis (strain UAMH 11265 / GT02V1 / F)</name>
    <name type="common">Meliniomyces variabilis</name>
    <dbReference type="NCBI Taxonomy" id="1149755"/>
    <lineage>
        <taxon>Eukaryota</taxon>
        <taxon>Fungi</taxon>
        <taxon>Dikarya</taxon>
        <taxon>Ascomycota</taxon>
        <taxon>Pezizomycotina</taxon>
        <taxon>Leotiomycetes</taxon>
        <taxon>Helotiales</taxon>
        <taxon>Hyaloscyphaceae</taxon>
        <taxon>Hyaloscypha</taxon>
        <taxon>Hyaloscypha variabilis</taxon>
    </lineage>
</organism>
<dbReference type="Proteomes" id="UP000235786">
    <property type="component" value="Unassembled WGS sequence"/>
</dbReference>
<feature type="compositionally biased region" description="Basic and acidic residues" evidence="1">
    <location>
        <begin position="324"/>
        <end position="338"/>
    </location>
</feature>
<proteinExistence type="predicted"/>
<reference evidence="2 3" key="1">
    <citation type="submission" date="2016-04" db="EMBL/GenBank/DDBJ databases">
        <title>A degradative enzymes factory behind the ericoid mycorrhizal symbiosis.</title>
        <authorList>
            <consortium name="DOE Joint Genome Institute"/>
            <person name="Martino E."/>
            <person name="Morin E."/>
            <person name="Grelet G."/>
            <person name="Kuo A."/>
            <person name="Kohler A."/>
            <person name="Daghino S."/>
            <person name="Barry K."/>
            <person name="Choi C."/>
            <person name="Cichocki N."/>
            <person name="Clum A."/>
            <person name="Copeland A."/>
            <person name="Hainaut M."/>
            <person name="Haridas S."/>
            <person name="Labutti K."/>
            <person name="Lindquist E."/>
            <person name="Lipzen A."/>
            <person name="Khouja H.-R."/>
            <person name="Murat C."/>
            <person name="Ohm R."/>
            <person name="Olson A."/>
            <person name="Spatafora J."/>
            <person name="Veneault-Fourrey C."/>
            <person name="Henrissat B."/>
            <person name="Grigoriev I."/>
            <person name="Martin F."/>
            <person name="Perotto S."/>
        </authorList>
    </citation>
    <scope>NUCLEOTIDE SEQUENCE [LARGE SCALE GENOMIC DNA]</scope>
    <source>
        <strain evidence="2 3">F</strain>
    </source>
</reference>
<dbReference type="PANTHER" id="PTHR10933">
    <property type="entry name" value="IMMUNOGLOBULIN-BINDING PROTEIN 1"/>
    <property type="match status" value="1"/>
</dbReference>
<evidence type="ECO:0000256" key="1">
    <source>
        <dbReference type="SAM" id="MobiDB-lite"/>
    </source>
</evidence>
<dbReference type="GO" id="GO:0051721">
    <property type="term" value="F:protein phosphatase 2A binding"/>
    <property type="evidence" value="ECO:0007669"/>
    <property type="project" value="TreeGrafter"/>
</dbReference>
<dbReference type="Gene3D" id="1.25.40.540">
    <property type="entry name" value="TAP42-like family"/>
    <property type="match status" value="1"/>
</dbReference>
<dbReference type="InterPro" id="IPR038511">
    <property type="entry name" value="TAP42/TAP46-like_sf"/>
</dbReference>
<dbReference type="STRING" id="1149755.A0A2J6QUI3"/>
<protein>
    <submittedName>
        <fullName evidence="2">TAP42-like protein</fullName>
    </submittedName>
</protein>
<dbReference type="GO" id="GO:0009966">
    <property type="term" value="P:regulation of signal transduction"/>
    <property type="evidence" value="ECO:0007669"/>
    <property type="project" value="InterPro"/>
</dbReference>
<dbReference type="InterPro" id="IPR007304">
    <property type="entry name" value="TAP46-like"/>
</dbReference>
<dbReference type="Pfam" id="PF04177">
    <property type="entry name" value="TAP42"/>
    <property type="match status" value="1"/>
</dbReference>
<gene>
    <name evidence="2" type="ORF">L207DRAFT_503427</name>
</gene>
<dbReference type="GO" id="GO:0005829">
    <property type="term" value="C:cytosol"/>
    <property type="evidence" value="ECO:0007669"/>
    <property type="project" value="TreeGrafter"/>
</dbReference>
<evidence type="ECO:0000313" key="2">
    <source>
        <dbReference type="EMBL" id="PMD29923.1"/>
    </source>
</evidence>
<accession>A0A2J6QUI3</accession>
<dbReference type="EMBL" id="KZ613970">
    <property type="protein sequence ID" value="PMD29923.1"/>
    <property type="molecule type" value="Genomic_DNA"/>
</dbReference>